<dbReference type="SUPFAM" id="SSF51569">
    <property type="entry name" value="Aldolase"/>
    <property type="match status" value="1"/>
</dbReference>
<dbReference type="EMBL" id="CP040058">
    <property type="protein sequence ID" value="QCP36470.1"/>
    <property type="molecule type" value="Genomic_DNA"/>
</dbReference>
<keyword evidence="3" id="KW-0862">Zinc</keyword>
<dbReference type="GO" id="GO:0008270">
    <property type="term" value="F:zinc ion binding"/>
    <property type="evidence" value="ECO:0007669"/>
    <property type="project" value="InterPro"/>
</dbReference>
<dbReference type="GO" id="GO:0004332">
    <property type="term" value="F:fructose-bisphosphate aldolase activity"/>
    <property type="evidence" value="ECO:0007669"/>
    <property type="project" value="UniProtKB-EC"/>
</dbReference>
<dbReference type="NCBIfam" id="TIGR00167">
    <property type="entry name" value="cbbA"/>
    <property type="match status" value="1"/>
</dbReference>
<evidence type="ECO:0000256" key="2">
    <source>
        <dbReference type="PIRSR" id="PIRSR001359-2"/>
    </source>
</evidence>
<dbReference type="InterPro" id="IPR050246">
    <property type="entry name" value="Class_II_FBP_aldolase"/>
</dbReference>
<feature type="binding site" evidence="2">
    <location>
        <position position="190"/>
    </location>
    <ligand>
        <name>dihydroxyacetone phosphate</name>
        <dbReference type="ChEBI" id="CHEBI:57642"/>
    </ligand>
</feature>
<keyword evidence="3" id="KW-0479">Metal-binding</keyword>
<evidence type="ECO:0000313" key="5">
    <source>
        <dbReference type="Proteomes" id="UP000298653"/>
    </source>
</evidence>
<dbReference type="Proteomes" id="UP000298653">
    <property type="component" value="Chromosome"/>
</dbReference>
<feature type="binding site" evidence="2">
    <location>
        <begin position="218"/>
        <end position="220"/>
    </location>
    <ligand>
        <name>dihydroxyacetone phosphate</name>
        <dbReference type="ChEBI" id="CHEBI:57642"/>
    </ligand>
</feature>
<dbReference type="PANTHER" id="PTHR30304:SF0">
    <property type="entry name" value="D-TAGATOSE-1,6-BISPHOSPHATE ALDOLASE SUBUNIT GATY-RELATED"/>
    <property type="match status" value="1"/>
</dbReference>
<name>A0A4V1EGL2_9FIRM</name>
<feature type="binding site" evidence="3">
    <location>
        <position position="133"/>
    </location>
    <ligand>
        <name>Zn(2+)</name>
        <dbReference type="ChEBI" id="CHEBI:29105"/>
        <label>2</label>
    </ligand>
</feature>
<accession>A0A4V1EGL2</accession>
<feature type="binding site" evidence="2">
    <location>
        <begin position="239"/>
        <end position="242"/>
    </location>
    <ligand>
        <name>dihydroxyacetone phosphate</name>
        <dbReference type="ChEBI" id="CHEBI:57642"/>
    </ligand>
</feature>
<dbReference type="PIRSF" id="PIRSF001359">
    <property type="entry name" value="F_bP_aldolase_II"/>
    <property type="match status" value="1"/>
</dbReference>
<dbReference type="KEGG" id="arf:AR1Y2_3016"/>
<feature type="active site" description="Proton donor" evidence="1">
    <location>
        <position position="81"/>
    </location>
</feature>
<evidence type="ECO:0000256" key="1">
    <source>
        <dbReference type="PIRSR" id="PIRSR001359-1"/>
    </source>
</evidence>
<dbReference type="CDD" id="cd00947">
    <property type="entry name" value="TBP_aldolase_IIB"/>
    <property type="match status" value="1"/>
</dbReference>
<feature type="binding site" evidence="3">
    <location>
        <position position="217"/>
    </location>
    <ligand>
        <name>Zn(2+)</name>
        <dbReference type="ChEBI" id="CHEBI:29105"/>
        <label>1</label>
        <note>catalytic</note>
    </ligand>
</feature>
<feature type="binding site" evidence="3">
    <location>
        <position position="82"/>
    </location>
    <ligand>
        <name>Zn(2+)</name>
        <dbReference type="ChEBI" id="CHEBI:29105"/>
        <label>1</label>
        <note>catalytic</note>
    </ligand>
</feature>
<sequence>MLVTLKDLLDQAKTEKKAVGAFNGTTLEAIRGIIQAAEELNCPVILQHAQSHDDLIDLDEIGPILKYYAKRAKVPVALHLDHGSSFERCVQALHLGFTSVMYDASAKSFEDNVKETAEIVKIAHAVGASVEAELGHIFTSEVVQGEGSGSDNKDDYENLDDIYTDPEVAREFVEKTGVDCLAVAFGTTHGVYLTEPKLDLPRVKRIRDAAKVPLVMHGGSGVSEEDYKIAIENGICKVNYYTYMNTAGGKASKEYWEDETKPLFYDSMSLAATEAVKEDVKKAIKVFQKK</sequence>
<comment type="cofactor">
    <cofactor evidence="3">
        <name>Zn(2+)</name>
        <dbReference type="ChEBI" id="CHEBI:29105"/>
    </cofactor>
    <text evidence="3">Binds 2 Zn(2+) ions per subunit. One is catalytic and the other provides a structural contribution.</text>
</comment>
<dbReference type="EC" id="4.1.2.13" evidence="4"/>
<dbReference type="Pfam" id="PF01116">
    <property type="entry name" value="F_bP_aldolase"/>
    <property type="match status" value="1"/>
</dbReference>
<dbReference type="AlphaFoldDB" id="A0A4V1EGL2"/>
<dbReference type="OrthoDB" id="9803995at2"/>
<feature type="binding site" evidence="3">
    <location>
        <position position="103"/>
    </location>
    <ligand>
        <name>Zn(2+)</name>
        <dbReference type="ChEBI" id="CHEBI:29105"/>
        <label>2</label>
    </ligand>
</feature>
<evidence type="ECO:0000313" key="4">
    <source>
        <dbReference type="EMBL" id="QCP36470.1"/>
    </source>
</evidence>
<organism evidence="4 5">
    <name type="scientific">Anaerostipes rhamnosivorans</name>
    <dbReference type="NCBI Taxonomy" id="1229621"/>
    <lineage>
        <taxon>Bacteria</taxon>
        <taxon>Bacillati</taxon>
        <taxon>Bacillota</taxon>
        <taxon>Clostridia</taxon>
        <taxon>Lachnospirales</taxon>
        <taxon>Lachnospiraceae</taxon>
        <taxon>Anaerostipes</taxon>
    </lineage>
</organism>
<dbReference type="GO" id="GO:0005975">
    <property type="term" value="P:carbohydrate metabolic process"/>
    <property type="evidence" value="ECO:0007669"/>
    <property type="project" value="InterPro"/>
</dbReference>
<dbReference type="Gene3D" id="3.20.20.70">
    <property type="entry name" value="Aldolase class I"/>
    <property type="match status" value="1"/>
</dbReference>
<dbReference type="RefSeq" id="WP_137329695.1">
    <property type="nucleotide sequence ID" value="NZ_CP040058.1"/>
</dbReference>
<reference evidence="4 5" key="1">
    <citation type="submission" date="2019-05" db="EMBL/GenBank/DDBJ databases">
        <title>Complete genome sequencing of Anaerostipes rhamnosivorans.</title>
        <authorList>
            <person name="Bui T.P.N."/>
            <person name="de Vos W.M."/>
        </authorList>
    </citation>
    <scope>NUCLEOTIDE SEQUENCE [LARGE SCALE GENOMIC DNA]</scope>
    <source>
        <strain evidence="4 5">1y2</strain>
    </source>
</reference>
<feature type="binding site" evidence="3">
    <location>
        <position position="189"/>
    </location>
    <ligand>
        <name>Zn(2+)</name>
        <dbReference type="ChEBI" id="CHEBI:29105"/>
        <label>1</label>
        <note>catalytic</note>
    </ligand>
</feature>
<dbReference type="PANTHER" id="PTHR30304">
    <property type="entry name" value="D-TAGATOSE-1,6-BISPHOSPHATE ALDOLASE"/>
    <property type="match status" value="1"/>
</dbReference>
<keyword evidence="5" id="KW-1185">Reference proteome</keyword>
<gene>
    <name evidence="4" type="ORF">AR1Y2_3016</name>
</gene>
<dbReference type="InterPro" id="IPR000771">
    <property type="entry name" value="FBA_II"/>
</dbReference>
<keyword evidence="4" id="KW-0456">Lyase</keyword>
<protein>
    <submittedName>
        <fullName evidence="4">Fructose-bisphosphate aldolase class II</fullName>
        <ecNumber evidence="4">4.1.2.13</ecNumber>
    </submittedName>
</protein>
<dbReference type="InterPro" id="IPR013785">
    <property type="entry name" value="Aldolase_TIM"/>
</dbReference>
<evidence type="ECO:0000256" key="3">
    <source>
        <dbReference type="PIRSR" id="PIRSR001359-3"/>
    </source>
</evidence>
<proteinExistence type="predicted"/>